<dbReference type="Pfam" id="PF18480">
    <property type="entry name" value="DUF5615"/>
    <property type="match status" value="1"/>
</dbReference>
<sequence>MKLLLDENLSLRLVESLADLYPGSDHVHNLGLGGAGDSEVWDYAKLHGFAIVSKDSDFAERSVLERDPPKIIWIRLGNCSTGDVERQLRSAHEVIRAFIEEDQETCLLLGRG</sequence>
<dbReference type="OrthoDB" id="334367at2"/>
<keyword evidence="3" id="KW-1185">Reference proteome</keyword>
<dbReference type="RefSeq" id="WP_125487658.1">
    <property type="nucleotide sequence ID" value="NZ_RSDW01000001.1"/>
</dbReference>
<comment type="caution">
    <text evidence="2">The sequence shown here is derived from an EMBL/GenBank/DDBJ whole genome shotgun (WGS) entry which is preliminary data.</text>
</comment>
<dbReference type="InterPro" id="IPR041049">
    <property type="entry name" value="DUF5615"/>
</dbReference>
<dbReference type="EMBL" id="RSDW01000001">
    <property type="protein sequence ID" value="RSL19435.1"/>
    <property type="molecule type" value="Genomic_DNA"/>
</dbReference>
<evidence type="ECO:0000259" key="1">
    <source>
        <dbReference type="Pfam" id="PF18480"/>
    </source>
</evidence>
<gene>
    <name evidence="2" type="ORF">EDE15_5104</name>
</gene>
<name>A0A3R9P107_9BACT</name>
<dbReference type="AlphaFoldDB" id="A0A3R9P107"/>
<protein>
    <submittedName>
        <fullName evidence="2">Putative nuclease of predicted toxin-antitoxin system</fullName>
    </submittedName>
</protein>
<evidence type="ECO:0000313" key="2">
    <source>
        <dbReference type="EMBL" id="RSL19435.1"/>
    </source>
</evidence>
<dbReference type="Proteomes" id="UP000269669">
    <property type="component" value="Unassembled WGS sequence"/>
</dbReference>
<evidence type="ECO:0000313" key="3">
    <source>
        <dbReference type="Proteomes" id="UP000269669"/>
    </source>
</evidence>
<reference evidence="2 3" key="1">
    <citation type="submission" date="2018-12" db="EMBL/GenBank/DDBJ databases">
        <title>Sequencing of bacterial isolates from soil warming experiment in Harvard Forest, Massachusetts, USA.</title>
        <authorList>
            <person name="Deangelis K."/>
        </authorList>
    </citation>
    <scope>NUCLEOTIDE SEQUENCE [LARGE SCALE GENOMIC DNA]</scope>
    <source>
        <strain evidence="2 3">EB153</strain>
    </source>
</reference>
<proteinExistence type="predicted"/>
<accession>A0A3R9P107</accession>
<organism evidence="2 3">
    <name type="scientific">Edaphobacter aggregans</name>
    <dbReference type="NCBI Taxonomy" id="570835"/>
    <lineage>
        <taxon>Bacteria</taxon>
        <taxon>Pseudomonadati</taxon>
        <taxon>Acidobacteriota</taxon>
        <taxon>Terriglobia</taxon>
        <taxon>Terriglobales</taxon>
        <taxon>Acidobacteriaceae</taxon>
        <taxon>Edaphobacter</taxon>
    </lineage>
</organism>
<feature type="domain" description="DUF5615" evidence="1">
    <location>
        <begin position="1"/>
        <end position="107"/>
    </location>
</feature>